<dbReference type="PANTHER" id="PTHR22946">
    <property type="entry name" value="DIENELACTONE HYDROLASE DOMAIN-CONTAINING PROTEIN-RELATED"/>
    <property type="match status" value="1"/>
</dbReference>
<dbReference type="Pfam" id="PF06500">
    <property type="entry name" value="FrsA-like"/>
    <property type="match status" value="1"/>
</dbReference>
<dbReference type="Gene3D" id="1.20.1440.110">
    <property type="entry name" value="acylaminoacyl peptidase"/>
    <property type="match status" value="1"/>
</dbReference>
<sequence length="390" mass="42441">MAKPVLTATGGGYAPDGWKQWPEDEEFSAQFVRILAAAQDGASTVGECFQTAGRIQSGDRDGWHESWLTPAERSVSRAEAAEAAGHRLTARANWIRAANYFRTAEFFLDPADPRRLSTFDRIEACSQRALTLFEPAGEIARIPYEDGTHLDAYFLIAPGEGRRPAVIAFGGLDEYKDELIQEMERYALARGLSLLLVDLPGQGGTLRREGITARPDTEVPVGACIDWLLGRDDVDPGRIGVYGASLGGYYVTRAAAREHRVACAVSDAAQWKVAKSAQALLAQPNSMTAVLSRWVFGARDMEELVTVTEPFDLEGVVKDIACPFLIVAGELDSFGTHNAESVYAEAKAAGVDVTIKWFSPEETGAAHCQIDNPTIGMELICDWLADRLGR</sequence>
<gene>
    <name evidence="2" type="ORF">DA075_33575</name>
</gene>
<organism evidence="2 3">
    <name type="scientific">Methylobacterium currus</name>
    <dbReference type="NCBI Taxonomy" id="2051553"/>
    <lineage>
        <taxon>Bacteria</taxon>
        <taxon>Pseudomonadati</taxon>
        <taxon>Pseudomonadota</taxon>
        <taxon>Alphaproteobacteria</taxon>
        <taxon>Hyphomicrobiales</taxon>
        <taxon>Methylobacteriaceae</taxon>
        <taxon>Methylobacterium</taxon>
    </lineage>
</organism>
<dbReference type="AlphaFoldDB" id="A0A2R4WW36"/>
<dbReference type="EMBL" id="CP028844">
    <property type="protein sequence ID" value="AWB25762.1"/>
    <property type="molecule type" value="Genomic_DNA"/>
</dbReference>
<dbReference type="Gene3D" id="3.40.50.1820">
    <property type="entry name" value="alpha/beta hydrolase"/>
    <property type="match status" value="1"/>
</dbReference>
<proteinExistence type="predicted"/>
<dbReference type="Proteomes" id="UP000244755">
    <property type="component" value="Chromosome 2"/>
</dbReference>
<evidence type="ECO:0000313" key="2">
    <source>
        <dbReference type="EMBL" id="AWB25762.1"/>
    </source>
</evidence>
<dbReference type="OrthoDB" id="217645at2"/>
<reference evidence="2 3" key="1">
    <citation type="submission" date="2018-04" db="EMBL/GenBank/DDBJ databases">
        <title>Methylobacterium sp. PR1016A genome.</title>
        <authorList>
            <person name="Park W."/>
        </authorList>
    </citation>
    <scope>NUCLEOTIDE SEQUENCE [LARGE SCALE GENOMIC DNA]</scope>
    <source>
        <strain evidence="2 3">PR1016A</strain>
    </source>
</reference>
<dbReference type="SUPFAM" id="SSF53474">
    <property type="entry name" value="alpha/beta-Hydrolases"/>
    <property type="match status" value="1"/>
</dbReference>
<dbReference type="RefSeq" id="WP_099957397.1">
    <property type="nucleotide sequence ID" value="NZ_CP028844.1"/>
</dbReference>
<evidence type="ECO:0000256" key="1">
    <source>
        <dbReference type="ARBA" id="ARBA00022801"/>
    </source>
</evidence>
<evidence type="ECO:0000313" key="3">
    <source>
        <dbReference type="Proteomes" id="UP000244755"/>
    </source>
</evidence>
<keyword evidence="1 2" id="KW-0378">Hydrolase</keyword>
<protein>
    <submittedName>
        <fullName evidence="2">Alpha/beta hydrolase</fullName>
    </submittedName>
</protein>
<dbReference type="PANTHER" id="PTHR22946:SF12">
    <property type="entry name" value="CONIDIAL PIGMENT BIOSYNTHESIS PROTEIN AYG1 (AFU_ORTHOLOGUE AFUA_2G17550)"/>
    <property type="match status" value="1"/>
</dbReference>
<name>A0A2R4WW36_9HYPH</name>
<accession>A0A2R4WW36</accession>
<dbReference type="InterPro" id="IPR029058">
    <property type="entry name" value="AB_hydrolase_fold"/>
</dbReference>
<dbReference type="KEGG" id="mee:DA075_33575"/>
<keyword evidence="3" id="KW-1185">Reference proteome</keyword>
<dbReference type="InterPro" id="IPR010520">
    <property type="entry name" value="FrsA-like"/>
</dbReference>
<dbReference type="GO" id="GO:0016787">
    <property type="term" value="F:hydrolase activity"/>
    <property type="evidence" value="ECO:0007669"/>
    <property type="project" value="UniProtKB-KW"/>
</dbReference>
<dbReference type="InterPro" id="IPR050261">
    <property type="entry name" value="FrsA_esterase"/>
</dbReference>